<dbReference type="AlphaFoldDB" id="A0A0H2M5B2"/>
<dbReference type="Proteomes" id="UP000035170">
    <property type="component" value="Unassembled WGS sequence"/>
</dbReference>
<proteinExistence type="predicted"/>
<gene>
    <name evidence="1" type="ORF">VPARA_14410</name>
</gene>
<sequence length="36" mass="4578">MVFDQIFKYFKRNGFIVRNPLSEFWIIFYYVNPNRD</sequence>
<evidence type="ECO:0000313" key="2">
    <source>
        <dbReference type="Proteomes" id="UP000035170"/>
    </source>
</evidence>
<comment type="caution">
    <text evidence="1">The sequence shown here is derived from an EMBL/GenBank/DDBJ whole genome shotgun (WGS) entry which is preliminary data.</text>
</comment>
<evidence type="ECO:0000313" key="1">
    <source>
        <dbReference type="EMBL" id="KLN57361.1"/>
    </source>
</evidence>
<reference evidence="1 2" key="1">
    <citation type="submission" date="2015-03" db="EMBL/GenBank/DDBJ databases">
        <title>Genome sequence of Variovorax paradoxus TBEA6.</title>
        <authorList>
            <person name="Poehlein A."/>
            <person name="Schuldes J."/>
            <person name="Wuebbeler J.H."/>
            <person name="Hiessl S."/>
            <person name="Steinbuechel A."/>
            <person name="Daniel R."/>
        </authorList>
    </citation>
    <scope>NUCLEOTIDE SEQUENCE [LARGE SCALE GENOMIC DNA]</scope>
    <source>
        <strain evidence="1 2">TBEA6</strain>
    </source>
</reference>
<dbReference type="PATRIC" id="fig|34073.19.peg.1469"/>
<accession>A0A0H2M5B2</accession>
<dbReference type="EMBL" id="JZWI01000007">
    <property type="protein sequence ID" value="KLN57361.1"/>
    <property type="molecule type" value="Genomic_DNA"/>
</dbReference>
<protein>
    <submittedName>
        <fullName evidence="1">Uncharacterized protein</fullName>
    </submittedName>
</protein>
<keyword evidence="2" id="KW-1185">Reference proteome</keyword>
<name>A0A0H2M5B2_VARPD</name>
<organism evidence="1 2">
    <name type="scientific">Variovorax paradoxus</name>
    <dbReference type="NCBI Taxonomy" id="34073"/>
    <lineage>
        <taxon>Bacteria</taxon>
        <taxon>Pseudomonadati</taxon>
        <taxon>Pseudomonadota</taxon>
        <taxon>Betaproteobacteria</taxon>
        <taxon>Burkholderiales</taxon>
        <taxon>Comamonadaceae</taxon>
        <taxon>Variovorax</taxon>
    </lineage>
</organism>